<accession>A0A1E5FUK0</accession>
<proteinExistence type="predicted"/>
<protein>
    <recommendedName>
        <fullName evidence="1">HNH nuclease domain-containing protein</fullName>
    </recommendedName>
</protein>
<comment type="caution">
    <text evidence="2">The sequence shown here is derived from an EMBL/GenBank/DDBJ whole genome shotgun (WGS) entry which is preliminary data.</text>
</comment>
<dbReference type="RefSeq" id="WP_019826366.1">
    <property type="nucleotide sequence ID" value="NZ_AJZD02000099.1"/>
</dbReference>
<dbReference type="OrthoDB" id="529575at2"/>
<name>A0A1E5FUK0_VIBSP</name>
<evidence type="ECO:0000313" key="3">
    <source>
        <dbReference type="Proteomes" id="UP000094802"/>
    </source>
</evidence>
<organism evidence="2 3">
    <name type="scientific">Vibrio splendidus 12E03</name>
    <dbReference type="NCBI Taxonomy" id="1191305"/>
    <lineage>
        <taxon>Bacteria</taxon>
        <taxon>Pseudomonadati</taxon>
        <taxon>Pseudomonadota</taxon>
        <taxon>Gammaproteobacteria</taxon>
        <taxon>Vibrionales</taxon>
        <taxon>Vibrionaceae</taxon>
        <taxon>Vibrio</taxon>
    </lineage>
</organism>
<gene>
    <name evidence="2" type="ORF">A142_19385</name>
</gene>
<sequence length="236" mass="26698">MAIKRDDFLLSIWALRDDGTKVYPYKGQQGKMRGSFSVSPTGKSTDYDPYTEAELIAAIENGHFKERGTVRMLPLEFSSKDGRNGFSPVFFNGIKVKDFPIHSKEPTTKKMAEFEDERVLSSIRNRRGQKVFRDSLLAAFGCKCCISKSSVTAVLEAAHIIGHAEETNYSIYNGVLLRADIHTLFDLGLINIFPDGYVNISSQLKGTEYEKYQGVKILDSIPKELRENLERRLDEK</sequence>
<reference evidence="2 3" key="1">
    <citation type="journal article" date="2012" name="Science">
        <title>Ecological populations of bacteria act as socially cohesive units of antibiotic production and resistance.</title>
        <authorList>
            <person name="Cordero O.X."/>
            <person name="Wildschutte H."/>
            <person name="Kirkup B."/>
            <person name="Proehl S."/>
            <person name="Ngo L."/>
            <person name="Hussain F."/>
            <person name="Le Roux F."/>
            <person name="Mincer T."/>
            <person name="Polz M.F."/>
        </authorList>
    </citation>
    <scope>NUCLEOTIDE SEQUENCE [LARGE SCALE GENOMIC DNA]</scope>
    <source>
        <strain evidence="2 3">12E03</strain>
    </source>
</reference>
<dbReference type="Proteomes" id="UP000094802">
    <property type="component" value="Unassembled WGS sequence"/>
</dbReference>
<evidence type="ECO:0000259" key="1">
    <source>
        <dbReference type="Pfam" id="PF13391"/>
    </source>
</evidence>
<evidence type="ECO:0000313" key="2">
    <source>
        <dbReference type="EMBL" id="OEF93843.1"/>
    </source>
</evidence>
<dbReference type="InterPro" id="IPR003615">
    <property type="entry name" value="HNH_nuc"/>
</dbReference>
<dbReference type="Pfam" id="PF13391">
    <property type="entry name" value="HNH_2"/>
    <property type="match status" value="1"/>
</dbReference>
<feature type="domain" description="HNH nuclease" evidence="1">
    <location>
        <begin position="144"/>
        <end position="190"/>
    </location>
</feature>
<dbReference type="EMBL" id="AJZD02000099">
    <property type="protein sequence ID" value="OEF93843.1"/>
    <property type="molecule type" value="Genomic_DNA"/>
</dbReference>
<dbReference type="AlphaFoldDB" id="A0A1E5FUK0"/>